<evidence type="ECO:0000259" key="21">
    <source>
        <dbReference type="PROSITE" id="PS50144"/>
    </source>
</evidence>
<evidence type="ECO:0000256" key="6">
    <source>
        <dbReference type="ARBA" id="ARBA00022490"/>
    </source>
</evidence>
<evidence type="ECO:0000256" key="1">
    <source>
        <dbReference type="ARBA" id="ARBA00000900"/>
    </source>
</evidence>
<evidence type="ECO:0000256" key="15">
    <source>
        <dbReference type="ARBA" id="ARBA00022843"/>
    </source>
</evidence>
<dbReference type="PROSITE" id="PS00518">
    <property type="entry name" value="ZF_RING_1"/>
    <property type="match status" value="1"/>
</dbReference>
<protein>
    <recommendedName>
        <fullName evidence="5">RING-type E3 ubiquitin transferase</fullName>
        <ecNumber evidence="5">2.3.2.27</ecNumber>
    </recommendedName>
</protein>
<evidence type="ECO:0000256" key="16">
    <source>
        <dbReference type="ARBA" id="ARBA00023054"/>
    </source>
</evidence>
<dbReference type="Gene3D" id="2.60.210.10">
    <property type="entry name" value="Apoptosis, Tumor Necrosis Factor Receptor Associated Protein 2, Chain A"/>
    <property type="match status" value="1"/>
</dbReference>
<keyword evidence="7" id="KW-1017">Isopeptide bond</keyword>
<dbReference type="InterPro" id="IPR017907">
    <property type="entry name" value="Znf_RING_CS"/>
</dbReference>
<dbReference type="InterPro" id="IPR001841">
    <property type="entry name" value="Znf_RING"/>
</dbReference>
<dbReference type="GO" id="GO:0043122">
    <property type="term" value="P:regulation of canonical NF-kappaB signal transduction"/>
    <property type="evidence" value="ECO:0007669"/>
    <property type="project" value="TreeGrafter"/>
</dbReference>
<keyword evidence="14 17" id="KW-0862">Zinc</keyword>
<dbReference type="SUPFAM" id="SSF57953">
    <property type="entry name" value="Trimerization domain of TRAF"/>
    <property type="match status" value="1"/>
</dbReference>
<dbReference type="PROSITE" id="PS51081">
    <property type="entry name" value="ZF_SIAH"/>
    <property type="match status" value="1"/>
</dbReference>
<comment type="caution">
    <text evidence="24">The sequence shown here is derived from an EMBL/GenBank/DDBJ whole genome shotgun (WGS) entry which is preliminary data.</text>
</comment>
<dbReference type="InterPro" id="IPR002083">
    <property type="entry name" value="MATH/TRAF_dom"/>
</dbReference>
<feature type="domain" description="TRAF-type" evidence="22">
    <location>
        <begin position="129"/>
        <end position="184"/>
    </location>
</feature>
<evidence type="ECO:0000256" key="5">
    <source>
        <dbReference type="ARBA" id="ARBA00012483"/>
    </source>
</evidence>
<evidence type="ECO:0000256" key="4">
    <source>
        <dbReference type="ARBA" id="ARBA00009119"/>
    </source>
</evidence>
<keyword evidence="16 18" id="KW-0175">Coiled coil</keyword>
<evidence type="ECO:0000256" key="10">
    <source>
        <dbReference type="ARBA" id="ARBA00022723"/>
    </source>
</evidence>
<dbReference type="FunFam" id="2.60.210.10:FF:000001">
    <property type="entry name" value="TNF receptor-associated factor"/>
    <property type="match status" value="1"/>
</dbReference>
<dbReference type="AlphaFoldDB" id="A0AA88YKK4"/>
<feature type="zinc finger region" description="TRAF-type" evidence="17">
    <location>
        <begin position="129"/>
        <end position="184"/>
    </location>
</feature>
<dbReference type="GO" id="GO:0008270">
    <property type="term" value="F:zinc ion binding"/>
    <property type="evidence" value="ECO:0007669"/>
    <property type="project" value="UniProtKB-KW"/>
</dbReference>
<sequence length="566" mass="64246">MSDTPGFPSLQPPSLHGPASQVPLPGKPEFVNISERYLCLMCHQVLRNAVQTTCGHRLCEQCVNDEIERGVEGGAVVKCPGGEEDCVVLSPTEIKKDFSARREVRNLPVFCTFKKNGCTAITKWKELQVHETQCEFRDVSCPYHGEGCNVKIPLSDVDSHVTGCEYRPSTCQYCQGRIPNILIKDHQDSVCPAIPVTCPYGCQTAPLLRSELENHMITCDKRPRTCRFNNLGCTFKGSEQELKEHEKSNIDDHLEFVTVFAANMDLESMKLREEMQEMTMDNESTSSSIRQMNDHVSSMKKSIENFQREMADVKAKLLIRSERLDTMESKFGEFAARKDVEAIEREIVAFKTEQDTTMERINAYERAGSVAGAHPAVPEHILVKLREQGRLLGMQDIRLAELDLRFQILETASYDGVLVWKIKDYTRRKEDAISRRTLSLYSQPFYTSRYGYKMCARVYLNGDGMGKGTHMSLFFVILKGEYDALLPWPFKQKVTLMLLDQESGIRHLSDSFRPDPSSCSFRRPTTEMNVASGCPLFVSHAVLESNTYCKDDTLFIKVMIDREGLI</sequence>
<dbReference type="Pfam" id="PF21361">
    <property type="entry name" value="Sina_ZnF"/>
    <property type="match status" value="1"/>
</dbReference>
<feature type="domain" description="SIAH-type" evidence="23">
    <location>
        <begin position="106"/>
        <end position="166"/>
    </location>
</feature>
<dbReference type="GO" id="GO:0007165">
    <property type="term" value="P:signal transduction"/>
    <property type="evidence" value="ECO:0007669"/>
    <property type="project" value="InterPro"/>
</dbReference>
<evidence type="ECO:0000259" key="20">
    <source>
        <dbReference type="PROSITE" id="PS50089"/>
    </source>
</evidence>
<dbReference type="GO" id="GO:0005164">
    <property type="term" value="F:tumor necrosis factor receptor binding"/>
    <property type="evidence" value="ECO:0007669"/>
    <property type="project" value="TreeGrafter"/>
</dbReference>
<evidence type="ECO:0000256" key="2">
    <source>
        <dbReference type="ARBA" id="ARBA00004496"/>
    </source>
</evidence>
<dbReference type="Gene3D" id="3.30.40.10">
    <property type="entry name" value="Zinc/RING finger domain, C3HC4 (zinc finger)"/>
    <property type="match status" value="3"/>
</dbReference>
<dbReference type="SMART" id="SM00061">
    <property type="entry name" value="MATH"/>
    <property type="match status" value="1"/>
</dbReference>
<feature type="zinc finger region" description="TRAF-type" evidence="17">
    <location>
        <begin position="186"/>
        <end position="243"/>
    </location>
</feature>
<evidence type="ECO:0000313" key="25">
    <source>
        <dbReference type="Proteomes" id="UP001186944"/>
    </source>
</evidence>
<feature type="coiled-coil region" evidence="18">
    <location>
        <begin position="289"/>
        <end position="316"/>
    </location>
</feature>
<evidence type="ECO:0000256" key="8">
    <source>
        <dbReference type="ARBA" id="ARBA00022679"/>
    </source>
</evidence>
<keyword evidence="8" id="KW-0808">Transferase</keyword>
<dbReference type="InterPro" id="IPR013083">
    <property type="entry name" value="Znf_RING/FYVE/PHD"/>
</dbReference>
<dbReference type="Proteomes" id="UP001186944">
    <property type="component" value="Unassembled WGS sequence"/>
</dbReference>
<dbReference type="EMBL" id="VSWD01000002">
    <property type="protein sequence ID" value="KAK3106859.1"/>
    <property type="molecule type" value="Genomic_DNA"/>
</dbReference>
<gene>
    <name evidence="24" type="ORF">FSP39_001536</name>
</gene>
<dbReference type="InterPro" id="IPR049342">
    <property type="entry name" value="TRAF1-6_MATH_dom"/>
</dbReference>
<evidence type="ECO:0000256" key="18">
    <source>
        <dbReference type="SAM" id="Coils"/>
    </source>
</evidence>
<keyword evidence="13" id="KW-0833">Ubl conjugation pathway</keyword>
<dbReference type="PANTHER" id="PTHR10131">
    <property type="entry name" value="TNF RECEPTOR ASSOCIATED FACTOR"/>
    <property type="match status" value="1"/>
</dbReference>
<evidence type="ECO:0000256" key="13">
    <source>
        <dbReference type="ARBA" id="ARBA00022786"/>
    </source>
</evidence>
<dbReference type="GO" id="GO:0005737">
    <property type="term" value="C:cytoplasm"/>
    <property type="evidence" value="ECO:0007669"/>
    <property type="project" value="UniProtKB-SubCell"/>
</dbReference>
<feature type="domain" description="MATH" evidence="21">
    <location>
        <begin position="415"/>
        <end position="560"/>
    </location>
</feature>
<evidence type="ECO:0000256" key="9">
    <source>
        <dbReference type="ARBA" id="ARBA00022703"/>
    </source>
</evidence>
<dbReference type="PROSITE" id="PS50145">
    <property type="entry name" value="ZF_TRAF"/>
    <property type="match status" value="2"/>
</dbReference>
<dbReference type="InterPro" id="IPR013010">
    <property type="entry name" value="Znf_SIAH"/>
</dbReference>
<dbReference type="EC" id="2.3.2.27" evidence="5"/>
<accession>A0AA88YKK4</accession>
<name>A0AA88YKK4_PINIB</name>
<dbReference type="PANTHER" id="PTHR10131:SF153">
    <property type="entry name" value="RING-TYPE DOMAIN-CONTAINING PROTEIN"/>
    <property type="match status" value="1"/>
</dbReference>
<keyword evidence="9" id="KW-0053">Apoptosis</keyword>
<evidence type="ECO:0000256" key="11">
    <source>
        <dbReference type="ARBA" id="ARBA00022737"/>
    </source>
</evidence>
<dbReference type="Pfam" id="PF21355">
    <property type="entry name" value="TRAF-mep_MATH"/>
    <property type="match status" value="1"/>
</dbReference>
<keyword evidence="15" id="KW-0832">Ubl conjugation</keyword>
<dbReference type="PROSITE" id="PS50089">
    <property type="entry name" value="ZF_RING_2"/>
    <property type="match status" value="1"/>
</dbReference>
<reference evidence="24" key="1">
    <citation type="submission" date="2019-08" db="EMBL/GenBank/DDBJ databases">
        <title>The improved chromosome-level genome for the pearl oyster Pinctada fucata martensii using PacBio sequencing and Hi-C.</title>
        <authorList>
            <person name="Zheng Z."/>
        </authorList>
    </citation>
    <scope>NUCLEOTIDE SEQUENCE</scope>
    <source>
        <strain evidence="24">ZZ-2019</strain>
        <tissue evidence="24">Adductor muscle</tissue>
    </source>
</reference>
<organism evidence="24 25">
    <name type="scientific">Pinctada imbricata</name>
    <name type="common">Atlantic pearl-oyster</name>
    <name type="synonym">Pinctada martensii</name>
    <dbReference type="NCBI Taxonomy" id="66713"/>
    <lineage>
        <taxon>Eukaryota</taxon>
        <taxon>Metazoa</taxon>
        <taxon>Spiralia</taxon>
        <taxon>Lophotrochozoa</taxon>
        <taxon>Mollusca</taxon>
        <taxon>Bivalvia</taxon>
        <taxon>Autobranchia</taxon>
        <taxon>Pteriomorphia</taxon>
        <taxon>Pterioida</taxon>
        <taxon>Pterioidea</taxon>
        <taxon>Pteriidae</taxon>
        <taxon>Pinctada</taxon>
    </lineage>
</organism>
<evidence type="ECO:0000259" key="23">
    <source>
        <dbReference type="PROSITE" id="PS51081"/>
    </source>
</evidence>
<keyword evidence="11" id="KW-0677">Repeat</keyword>
<keyword evidence="12 17" id="KW-0863">Zinc-finger</keyword>
<evidence type="ECO:0000313" key="24">
    <source>
        <dbReference type="EMBL" id="KAK3106859.1"/>
    </source>
</evidence>
<feature type="domain" description="TRAF-type" evidence="22">
    <location>
        <begin position="186"/>
        <end position="243"/>
    </location>
</feature>
<dbReference type="SUPFAM" id="SSF57850">
    <property type="entry name" value="RING/U-box"/>
    <property type="match status" value="1"/>
</dbReference>
<dbReference type="SUPFAM" id="SSF49599">
    <property type="entry name" value="TRAF domain-like"/>
    <property type="match status" value="3"/>
</dbReference>
<evidence type="ECO:0000259" key="22">
    <source>
        <dbReference type="PROSITE" id="PS50145"/>
    </source>
</evidence>
<dbReference type="PROSITE" id="PS50144">
    <property type="entry name" value="MATH"/>
    <property type="match status" value="1"/>
</dbReference>
<keyword evidence="6" id="KW-0963">Cytoplasm</keyword>
<keyword evidence="10 17" id="KW-0479">Metal-binding</keyword>
<proteinExistence type="inferred from homology"/>
<dbReference type="InterPro" id="IPR001293">
    <property type="entry name" value="Znf_TRAF"/>
</dbReference>
<evidence type="ECO:0000256" key="3">
    <source>
        <dbReference type="ARBA" id="ARBA00004906"/>
    </source>
</evidence>
<evidence type="ECO:0000256" key="14">
    <source>
        <dbReference type="ARBA" id="ARBA00022833"/>
    </source>
</evidence>
<comment type="catalytic activity">
    <reaction evidence="1">
        <text>S-ubiquitinyl-[E2 ubiquitin-conjugating enzyme]-L-cysteine + [acceptor protein]-L-lysine = [E2 ubiquitin-conjugating enzyme]-L-cysteine + N(6)-ubiquitinyl-[acceptor protein]-L-lysine.</text>
        <dbReference type="EC" id="2.3.2.27"/>
    </reaction>
</comment>
<dbReference type="Pfam" id="PF02176">
    <property type="entry name" value="zf-TRAF"/>
    <property type="match status" value="1"/>
</dbReference>
<dbReference type="GO" id="GO:0009898">
    <property type="term" value="C:cytoplasmic side of plasma membrane"/>
    <property type="evidence" value="ECO:0007669"/>
    <property type="project" value="TreeGrafter"/>
</dbReference>
<feature type="region of interest" description="Disordered" evidence="19">
    <location>
        <begin position="1"/>
        <end position="22"/>
    </location>
</feature>
<dbReference type="GO" id="GO:0006915">
    <property type="term" value="P:apoptotic process"/>
    <property type="evidence" value="ECO:0007669"/>
    <property type="project" value="UniProtKB-KW"/>
</dbReference>
<dbReference type="GO" id="GO:0061630">
    <property type="term" value="F:ubiquitin protein ligase activity"/>
    <property type="evidence" value="ECO:0007669"/>
    <property type="project" value="UniProtKB-EC"/>
</dbReference>
<evidence type="ECO:0000256" key="19">
    <source>
        <dbReference type="SAM" id="MobiDB-lite"/>
    </source>
</evidence>
<dbReference type="PIRSF" id="PIRSF015614">
    <property type="entry name" value="TRAF"/>
    <property type="match status" value="1"/>
</dbReference>
<evidence type="ECO:0000256" key="7">
    <source>
        <dbReference type="ARBA" id="ARBA00022499"/>
    </source>
</evidence>
<keyword evidence="25" id="KW-1185">Reference proteome</keyword>
<comment type="pathway">
    <text evidence="3">Protein modification; protein ubiquitination.</text>
</comment>
<dbReference type="FunFam" id="3.30.40.10:FF:000041">
    <property type="entry name" value="E3 ubiquitin-protein ligase SINAT3"/>
    <property type="match status" value="1"/>
</dbReference>
<dbReference type="InterPro" id="IPR008974">
    <property type="entry name" value="TRAF-like"/>
</dbReference>
<feature type="domain" description="RING-type" evidence="20">
    <location>
        <begin position="39"/>
        <end position="80"/>
    </location>
</feature>
<evidence type="ECO:0000256" key="17">
    <source>
        <dbReference type="PROSITE-ProRule" id="PRU00207"/>
    </source>
</evidence>
<dbReference type="GO" id="GO:0042981">
    <property type="term" value="P:regulation of apoptotic process"/>
    <property type="evidence" value="ECO:0007669"/>
    <property type="project" value="InterPro"/>
</dbReference>
<comment type="similarity">
    <text evidence="4">Belongs to the SINA (Seven in absentia) family.</text>
</comment>
<dbReference type="InterPro" id="IPR012227">
    <property type="entry name" value="TNF_rcpt-assoc_TRAF_met"/>
</dbReference>
<comment type="subcellular location">
    <subcellularLocation>
        <location evidence="2">Cytoplasm</location>
    </subcellularLocation>
</comment>
<evidence type="ECO:0000256" key="12">
    <source>
        <dbReference type="ARBA" id="ARBA00022771"/>
    </source>
</evidence>